<sequence length="85" mass="10365">MRIKNKKLVIKKSKNEDHSHKRFDQWKDKVRHEIHKRLEIEGKNSIIFKFFLSPLILMIGIVFLFLFLETRIFYVTGGFMIAYFF</sequence>
<dbReference type="AlphaFoldDB" id="X0ZCD9"/>
<dbReference type="EMBL" id="BART01006113">
    <property type="protein sequence ID" value="GAG57978.1"/>
    <property type="molecule type" value="Genomic_DNA"/>
</dbReference>
<comment type="caution">
    <text evidence="2">The sequence shown here is derived from an EMBL/GenBank/DDBJ whole genome shotgun (WGS) entry which is preliminary data.</text>
</comment>
<organism evidence="2">
    <name type="scientific">marine sediment metagenome</name>
    <dbReference type="NCBI Taxonomy" id="412755"/>
    <lineage>
        <taxon>unclassified sequences</taxon>
        <taxon>metagenomes</taxon>
        <taxon>ecological metagenomes</taxon>
    </lineage>
</organism>
<proteinExistence type="predicted"/>
<evidence type="ECO:0000313" key="2">
    <source>
        <dbReference type="EMBL" id="GAG57978.1"/>
    </source>
</evidence>
<evidence type="ECO:0000256" key="1">
    <source>
        <dbReference type="SAM" id="Phobius"/>
    </source>
</evidence>
<reference evidence="2" key="1">
    <citation type="journal article" date="2014" name="Front. Microbiol.">
        <title>High frequency of phylogenetically diverse reductive dehalogenase-homologous genes in deep subseafloor sedimentary metagenomes.</title>
        <authorList>
            <person name="Kawai M."/>
            <person name="Futagami T."/>
            <person name="Toyoda A."/>
            <person name="Takaki Y."/>
            <person name="Nishi S."/>
            <person name="Hori S."/>
            <person name="Arai W."/>
            <person name="Tsubouchi T."/>
            <person name="Morono Y."/>
            <person name="Uchiyama I."/>
            <person name="Ito T."/>
            <person name="Fujiyama A."/>
            <person name="Inagaki F."/>
            <person name="Takami H."/>
        </authorList>
    </citation>
    <scope>NUCLEOTIDE SEQUENCE</scope>
    <source>
        <strain evidence="2">Expedition CK06-06</strain>
    </source>
</reference>
<gene>
    <name evidence="2" type="ORF">S01H4_13907</name>
</gene>
<keyword evidence="1" id="KW-0812">Transmembrane</keyword>
<feature type="non-terminal residue" evidence="2">
    <location>
        <position position="85"/>
    </location>
</feature>
<accession>X0ZCD9</accession>
<feature type="transmembrane region" description="Helical" evidence="1">
    <location>
        <begin position="46"/>
        <end position="68"/>
    </location>
</feature>
<name>X0ZCD9_9ZZZZ</name>
<keyword evidence="1" id="KW-1133">Transmembrane helix</keyword>
<keyword evidence="1" id="KW-0472">Membrane</keyword>
<protein>
    <submittedName>
        <fullName evidence="2">Uncharacterized protein</fullName>
    </submittedName>
</protein>